<reference evidence="1" key="1">
    <citation type="submission" date="2020-05" db="EMBL/GenBank/DDBJ databases">
        <authorList>
            <person name="Chiriac C."/>
            <person name="Salcher M."/>
            <person name="Ghai R."/>
            <person name="Kavagutti S V."/>
        </authorList>
    </citation>
    <scope>NUCLEOTIDE SEQUENCE</scope>
</reference>
<proteinExistence type="predicted"/>
<accession>A0A6J6B252</accession>
<organism evidence="1">
    <name type="scientific">freshwater metagenome</name>
    <dbReference type="NCBI Taxonomy" id="449393"/>
    <lineage>
        <taxon>unclassified sequences</taxon>
        <taxon>metagenomes</taxon>
        <taxon>ecological metagenomes</taxon>
    </lineage>
</organism>
<dbReference type="AlphaFoldDB" id="A0A6J6B252"/>
<dbReference type="InterPro" id="IPR043777">
    <property type="entry name" value="DUF5719"/>
</dbReference>
<dbReference type="Pfam" id="PF18986">
    <property type="entry name" value="DUF5719"/>
    <property type="match status" value="1"/>
</dbReference>
<protein>
    <submittedName>
        <fullName evidence="1">Unannotated protein</fullName>
    </submittedName>
</protein>
<dbReference type="Gene3D" id="2.60.290.11">
    <property type="entry name" value="TM1070-like"/>
    <property type="match status" value="1"/>
</dbReference>
<gene>
    <name evidence="1" type="ORF">UFOPK1410_00223</name>
</gene>
<name>A0A6J6B252_9ZZZZ</name>
<dbReference type="InterPro" id="IPR036698">
    <property type="entry name" value="TM1070-like_sf"/>
</dbReference>
<dbReference type="EMBL" id="CAEZSH010000014">
    <property type="protein sequence ID" value="CAB4532806.1"/>
    <property type="molecule type" value="Genomic_DNA"/>
</dbReference>
<evidence type="ECO:0000313" key="1">
    <source>
        <dbReference type="EMBL" id="CAB4532806.1"/>
    </source>
</evidence>
<sequence length="294" mass="29953">MLSTEGELKISGLTAISVPHEDTVIIPISALAPKLSTFAVHVQSTGGALAGWLQQKAVRGTSAAGVDFIAPVADASKNLVIPGFLVRGVKDAAALKKANPDFADLTNVLRVTNPGDEPAEITAQVTGSDSKTFGTVLQATIAPRSTVDLDIKGLADGDYAIFIESSAKIMAAAKLNRTNKTASVATDFVWLPSVSAEAGSRVINVPTAGISKLAIANPTDKTVEYSINGGGLAANLKLAPGALVSLLVTGGAVSITASEPGLAATLIVDVDATIAAIPMVEYRNLGGMISVVIR</sequence>